<evidence type="ECO:0000313" key="2">
    <source>
        <dbReference type="Proteomes" id="UP000183015"/>
    </source>
</evidence>
<sequence length="135" mass="14791">MKSKNPPSRAGDPERAWAEEVVGRLRLAPSTDLDGMVKAVARHLGRPLVLAEVEGCATNGKLEDRGGITTICVPGSALAWDRRRIVCRGLARAIYRAPGARDGRPDYRHPVEREVEFAAMALVNHLRGPWSRESA</sequence>
<dbReference type="RefSeq" id="WP_042449664.1">
    <property type="nucleotide sequence ID" value="NZ_BBPN01000016.1"/>
</dbReference>
<name>A0A1H8B7R2_STRJI</name>
<dbReference type="OrthoDB" id="4144896at2"/>
<dbReference type="Proteomes" id="UP000183015">
    <property type="component" value="Unassembled WGS sequence"/>
</dbReference>
<gene>
    <name evidence="1" type="ORF">SAMN05414137_1597</name>
</gene>
<dbReference type="EMBL" id="FOAZ01000059">
    <property type="protein sequence ID" value="SEM78991.1"/>
    <property type="molecule type" value="Genomic_DNA"/>
</dbReference>
<keyword evidence="2" id="KW-1185">Reference proteome</keyword>
<organism evidence="1 2">
    <name type="scientific">Streptacidiphilus jiangxiensis</name>
    <dbReference type="NCBI Taxonomy" id="235985"/>
    <lineage>
        <taxon>Bacteria</taxon>
        <taxon>Bacillati</taxon>
        <taxon>Actinomycetota</taxon>
        <taxon>Actinomycetes</taxon>
        <taxon>Kitasatosporales</taxon>
        <taxon>Streptomycetaceae</taxon>
        <taxon>Streptacidiphilus</taxon>
    </lineage>
</organism>
<proteinExistence type="predicted"/>
<protein>
    <submittedName>
        <fullName evidence="1">Uncharacterized protein</fullName>
    </submittedName>
</protein>
<dbReference type="AlphaFoldDB" id="A0A1H8B7R2"/>
<reference evidence="2" key="1">
    <citation type="submission" date="2016-10" db="EMBL/GenBank/DDBJ databases">
        <authorList>
            <person name="Varghese N."/>
        </authorList>
    </citation>
    <scope>NUCLEOTIDE SEQUENCE [LARGE SCALE GENOMIC DNA]</scope>
    <source>
        <strain evidence="2">DSM 45096 / BCRC 16803 / CGMCC 4.1857 / CIP 109030 / JCM 12277 / KCTC 19219 / NBRC 100920 / 33214</strain>
    </source>
</reference>
<evidence type="ECO:0000313" key="1">
    <source>
        <dbReference type="EMBL" id="SEM78991.1"/>
    </source>
</evidence>
<accession>A0A1H8B7R2</accession>